<dbReference type="RefSeq" id="WP_055470570.1">
    <property type="nucleotide sequence ID" value="NZ_JBEZHZ010000048.1"/>
</dbReference>
<feature type="coiled-coil region" evidence="1">
    <location>
        <begin position="61"/>
        <end position="95"/>
    </location>
</feature>
<dbReference type="SUPFAM" id="SSF140453">
    <property type="entry name" value="EsxAB dimer-like"/>
    <property type="match status" value="1"/>
</dbReference>
<name>A0ABW7ULH7_9ACTN</name>
<dbReference type="Proteomes" id="UP001611548">
    <property type="component" value="Unassembled WGS sequence"/>
</dbReference>
<dbReference type="Pfam" id="PF10824">
    <property type="entry name" value="T7SS_ESX_EspC"/>
    <property type="match status" value="1"/>
</dbReference>
<keyword evidence="3" id="KW-1185">Reference proteome</keyword>
<accession>A0ABW7ULH7</accession>
<protein>
    <submittedName>
        <fullName evidence="2">Type VII secretion target</fullName>
    </submittedName>
</protein>
<sequence>MGEHFNVDTGELGHFTRTLDGARNALDEVRKSMADATPEGIGTKELDDACNEFQDHWKYGSEQIAEQAKKLAETVKQSKENYEEVERALEEGFRKAAADGGGK</sequence>
<keyword evidence="1" id="KW-0175">Coiled coil</keyword>
<evidence type="ECO:0000313" key="2">
    <source>
        <dbReference type="EMBL" id="MFI1963515.1"/>
    </source>
</evidence>
<dbReference type="InterPro" id="IPR036689">
    <property type="entry name" value="ESAT-6-like_sf"/>
</dbReference>
<proteinExistence type="predicted"/>
<reference evidence="2 3" key="1">
    <citation type="submission" date="2024-10" db="EMBL/GenBank/DDBJ databases">
        <title>The Natural Products Discovery Center: Release of the First 8490 Sequenced Strains for Exploring Actinobacteria Biosynthetic Diversity.</title>
        <authorList>
            <person name="Kalkreuter E."/>
            <person name="Kautsar S.A."/>
            <person name="Yang D."/>
            <person name="Bader C.D."/>
            <person name="Teijaro C.N."/>
            <person name="Fluegel L."/>
            <person name="Davis C.M."/>
            <person name="Simpson J.R."/>
            <person name="Lauterbach L."/>
            <person name="Steele A.D."/>
            <person name="Gui C."/>
            <person name="Meng S."/>
            <person name="Li G."/>
            <person name="Viehrig K."/>
            <person name="Ye F."/>
            <person name="Su P."/>
            <person name="Kiefer A.F."/>
            <person name="Nichols A."/>
            <person name="Cepeda A.J."/>
            <person name="Yan W."/>
            <person name="Fan B."/>
            <person name="Jiang Y."/>
            <person name="Adhikari A."/>
            <person name="Zheng C.-J."/>
            <person name="Schuster L."/>
            <person name="Cowan T.M."/>
            <person name="Smanski M.J."/>
            <person name="Chevrette M.G."/>
            <person name="De Carvalho L.P.S."/>
            <person name="Shen B."/>
        </authorList>
    </citation>
    <scope>NUCLEOTIDE SEQUENCE [LARGE SCALE GENOMIC DNA]</scope>
    <source>
        <strain evidence="2 3">NPDC020327</strain>
    </source>
</reference>
<evidence type="ECO:0000313" key="3">
    <source>
        <dbReference type="Proteomes" id="UP001611548"/>
    </source>
</evidence>
<gene>
    <name evidence="2" type="ORF">ACH429_05140</name>
</gene>
<evidence type="ECO:0000256" key="1">
    <source>
        <dbReference type="SAM" id="Coils"/>
    </source>
</evidence>
<comment type="caution">
    <text evidence="2">The sequence shown here is derived from an EMBL/GenBank/DDBJ whole genome shotgun (WGS) entry which is preliminary data.</text>
</comment>
<dbReference type="InterPro" id="IPR022536">
    <property type="entry name" value="EspC"/>
</dbReference>
<dbReference type="EMBL" id="JBIRWE010000002">
    <property type="protein sequence ID" value="MFI1963515.1"/>
    <property type="molecule type" value="Genomic_DNA"/>
</dbReference>
<organism evidence="2 3">
    <name type="scientific">Streptomyces pathocidini</name>
    <dbReference type="NCBI Taxonomy" id="1650571"/>
    <lineage>
        <taxon>Bacteria</taxon>
        <taxon>Bacillati</taxon>
        <taxon>Actinomycetota</taxon>
        <taxon>Actinomycetes</taxon>
        <taxon>Kitasatosporales</taxon>
        <taxon>Streptomycetaceae</taxon>
        <taxon>Streptomyces</taxon>
    </lineage>
</organism>